<evidence type="ECO:0000256" key="8">
    <source>
        <dbReference type="RuleBase" id="RU367049"/>
    </source>
</evidence>
<dbReference type="SMART" id="SM00727">
    <property type="entry name" value="STI1"/>
    <property type="match status" value="1"/>
</dbReference>
<dbReference type="CDD" id="cd14377">
    <property type="entry name" value="UBA1_Rad23"/>
    <property type="match status" value="1"/>
</dbReference>
<feature type="domain" description="UBA" evidence="10">
    <location>
        <begin position="136"/>
        <end position="176"/>
    </location>
</feature>
<evidence type="ECO:0000313" key="13">
    <source>
        <dbReference type="Proteomes" id="UP000008144"/>
    </source>
</evidence>
<dbReference type="CDD" id="cd14281">
    <property type="entry name" value="UBA2_Rad23_like"/>
    <property type="match status" value="1"/>
</dbReference>
<feature type="domain" description="UBA" evidence="10">
    <location>
        <begin position="285"/>
        <end position="325"/>
    </location>
</feature>
<dbReference type="FunFam" id="1.10.8.10:FF:000002">
    <property type="entry name" value="UV excision repair protein RAD23 homolog"/>
    <property type="match status" value="1"/>
</dbReference>
<evidence type="ECO:0000259" key="11">
    <source>
        <dbReference type="PROSITE" id="PS50053"/>
    </source>
</evidence>
<dbReference type="PROSITE" id="PS50030">
    <property type="entry name" value="UBA"/>
    <property type="match status" value="2"/>
</dbReference>
<keyword evidence="7 8" id="KW-0539">Nucleus</keyword>
<evidence type="ECO:0000256" key="7">
    <source>
        <dbReference type="ARBA" id="ARBA00023242"/>
    </source>
</evidence>
<dbReference type="Pfam" id="PF00240">
    <property type="entry name" value="ubiquitin"/>
    <property type="match status" value="1"/>
</dbReference>
<dbReference type="InParanoid" id="F7B3P4"/>
<dbReference type="GO" id="GO:0006289">
    <property type="term" value="P:nucleotide-excision repair"/>
    <property type="evidence" value="ECO:0007669"/>
    <property type="project" value="UniProtKB-UniRule"/>
</dbReference>
<feature type="compositionally biased region" description="Pro residues" evidence="9">
    <location>
        <begin position="80"/>
        <end position="90"/>
    </location>
</feature>
<feature type="region of interest" description="Disordered" evidence="9">
    <location>
        <begin position="78"/>
        <end position="132"/>
    </location>
</feature>
<keyword evidence="4 8" id="KW-0227">DNA damage</keyword>
<dbReference type="GO" id="GO:0043130">
    <property type="term" value="F:ubiquitin binding"/>
    <property type="evidence" value="ECO:0000318"/>
    <property type="project" value="GO_Central"/>
</dbReference>
<dbReference type="InterPro" id="IPR036353">
    <property type="entry name" value="XPC-bd_sf"/>
</dbReference>
<evidence type="ECO:0000259" key="10">
    <source>
        <dbReference type="PROSITE" id="PS50030"/>
    </source>
</evidence>
<dbReference type="FunFam" id="1.10.8.10:FF:000003">
    <property type="entry name" value="UV excision repair protein RAD23 homolog"/>
    <property type="match status" value="1"/>
</dbReference>
<dbReference type="STRING" id="7719.ENSCINP00000017031"/>
<evidence type="ECO:0000256" key="5">
    <source>
        <dbReference type="ARBA" id="ARBA00022942"/>
    </source>
</evidence>
<dbReference type="CDD" id="cd01805">
    <property type="entry name" value="Ubl_Rad23"/>
    <property type="match status" value="1"/>
</dbReference>
<dbReference type="FunCoup" id="F7B3P4">
    <property type="interactions" value="589"/>
</dbReference>
<dbReference type="Gene3D" id="3.10.20.90">
    <property type="entry name" value="Phosphatidylinositol 3-kinase Catalytic Subunit, Chain A, domain 1"/>
    <property type="match status" value="1"/>
</dbReference>
<dbReference type="SMART" id="SM00213">
    <property type="entry name" value="UBQ"/>
    <property type="match status" value="1"/>
</dbReference>
<dbReference type="PANTHER" id="PTHR10621:SF0">
    <property type="entry name" value="UV EXCISION REPAIR PROTEIN RAD23"/>
    <property type="match status" value="1"/>
</dbReference>
<name>F7B3P4_CIOIN</name>
<feature type="domain" description="Ubiquitin-like" evidence="11">
    <location>
        <begin position="1"/>
        <end position="79"/>
    </location>
</feature>
<protein>
    <recommendedName>
        <fullName evidence="8">UV excision repair protein RAD23</fullName>
    </recommendedName>
</protein>
<dbReference type="InterPro" id="IPR004806">
    <property type="entry name" value="Rad23"/>
</dbReference>
<dbReference type="GO" id="GO:0005829">
    <property type="term" value="C:cytosol"/>
    <property type="evidence" value="ECO:0000318"/>
    <property type="project" value="GO_Central"/>
</dbReference>
<dbReference type="Proteomes" id="UP000008144">
    <property type="component" value="Chromosome 8"/>
</dbReference>
<evidence type="ECO:0000256" key="3">
    <source>
        <dbReference type="ARBA" id="ARBA00022737"/>
    </source>
</evidence>
<dbReference type="HOGENOM" id="CLU_040364_0_1_1"/>
<organism evidence="12 13">
    <name type="scientific">Ciona intestinalis</name>
    <name type="common">Transparent sea squirt</name>
    <name type="synonym">Ascidia intestinalis</name>
    <dbReference type="NCBI Taxonomy" id="7719"/>
    <lineage>
        <taxon>Eukaryota</taxon>
        <taxon>Metazoa</taxon>
        <taxon>Chordata</taxon>
        <taxon>Tunicata</taxon>
        <taxon>Ascidiacea</taxon>
        <taxon>Phlebobranchia</taxon>
        <taxon>Cionidae</taxon>
        <taxon>Ciona</taxon>
    </lineage>
</organism>
<evidence type="ECO:0000256" key="1">
    <source>
        <dbReference type="ARBA" id="ARBA00009878"/>
    </source>
</evidence>
<dbReference type="FunFam" id="3.10.20.90:FF:000254">
    <property type="entry name" value="UV excision repair protein Rad23"/>
    <property type="match status" value="1"/>
</dbReference>
<dbReference type="Gene3D" id="1.10.8.10">
    <property type="entry name" value="DNA helicase RuvA subunit, C-terminal domain"/>
    <property type="match status" value="2"/>
</dbReference>
<evidence type="ECO:0000313" key="12">
    <source>
        <dbReference type="Ensembl" id="ENSCINP00000017031.3"/>
    </source>
</evidence>
<keyword evidence="8" id="KW-0963">Cytoplasm</keyword>
<reference evidence="12" key="2">
    <citation type="journal article" date="2008" name="Genome Biol.">
        <title>Improved genome assembly and evidence-based global gene model set for the chordate Ciona intestinalis: new insight into intron and operon populations.</title>
        <authorList>
            <person name="Satou Y."/>
            <person name="Mineta K."/>
            <person name="Ogasawara M."/>
            <person name="Sasakura Y."/>
            <person name="Shoguchi E."/>
            <person name="Ueno K."/>
            <person name="Yamada L."/>
            <person name="Matsumoto J."/>
            <person name="Wasserscheid J."/>
            <person name="Dewar K."/>
            <person name="Wiley G.B."/>
            <person name="Macmil S.L."/>
            <person name="Roe B.A."/>
            <person name="Zeller R.W."/>
            <person name="Hastings K.E."/>
            <person name="Lemaire P."/>
            <person name="Lindquist E."/>
            <person name="Endo T."/>
            <person name="Hotta K."/>
            <person name="Inaba K."/>
        </authorList>
    </citation>
    <scope>NUCLEOTIDE SEQUENCE [LARGE SCALE GENOMIC DNA]</scope>
    <source>
        <strain evidence="12">wild type</strain>
    </source>
</reference>
<keyword evidence="13" id="KW-1185">Reference proteome</keyword>
<evidence type="ECO:0000256" key="9">
    <source>
        <dbReference type="SAM" id="MobiDB-lite"/>
    </source>
</evidence>
<dbReference type="Pfam" id="PF09280">
    <property type="entry name" value="XPC-binding"/>
    <property type="match status" value="1"/>
</dbReference>
<dbReference type="Ensembl" id="ENSCINT00000017031.3">
    <property type="protein sequence ID" value="ENSCINP00000017031.3"/>
    <property type="gene ID" value="ENSCING00000008350.3"/>
</dbReference>
<dbReference type="InterPro" id="IPR015940">
    <property type="entry name" value="UBA"/>
</dbReference>
<dbReference type="Pfam" id="PF00627">
    <property type="entry name" value="UBA"/>
    <property type="match status" value="2"/>
</dbReference>
<dbReference type="InterPro" id="IPR006636">
    <property type="entry name" value="STI1_HS-bd"/>
</dbReference>
<dbReference type="Gene3D" id="1.10.10.540">
    <property type="entry name" value="XPC-binding domain"/>
    <property type="match status" value="1"/>
</dbReference>
<keyword evidence="2" id="KW-0597">Phosphoprotein</keyword>
<dbReference type="InterPro" id="IPR041811">
    <property type="entry name" value="RAD23A/B_UBA1"/>
</dbReference>
<dbReference type="GO" id="GO:0000502">
    <property type="term" value="C:proteasome complex"/>
    <property type="evidence" value="ECO:0007669"/>
    <property type="project" value="UniProtKB-KW"/>
</dbReference>
<dbReference type="SUPFAM" id="SSF101238">
    <property type="entry name" value="XPC-binding domain"/>
    <property type="match status" value="1"/>
</dbReference>
<keyword evidence="3" id="KW-0677">Repeat</keyword>
<dbReference type="InterPro" id="IPR015360">
    <property type="entry name" value="XPC-bd"/>
</dbReference>
<dbReference type="PROSITE" id="PS50053">
    <property type="entry name" value="UBIQUITIN_2"/>
    <property type="match status" value="1"/>
</dbReference>
<dbReference type="GeneTree" id="ENSGT00390000012078"/>
<dbReference type="OMA" id="VACCVRI"/>
<evidence type="ECO:0000256" key="2">
    <source>
        <dbReference type="ARBA" id="ARBA00022553"/>
    </source>
</evidence>
<evidence type="ECO:0000256" key="6">
    <source>
        <dbReference type="ARBA" id="ARBA00023204"/>
    </source>
</evidence>
<dbReference type="SUPFAM" id="SSF46934">
    <property type="entry name" value="UBA-like"/>
    <property type="match status" value="2"/>
</dbReference>
<dbReference type="InterPro" id="IPR009060">
    <property type="entry name" value="UBA-like_sf"/>
</dbReference>
<dbReference type="GO" id="GO:0070628">
    <property type="term" value="F:proteasome binding"/>
    <property type="evidence" value="ECO:0000318"/>
    <property type="project" value="GO_Central"/>
</dbReference>
<keyword evidence="5" id="KW-0647">Proteasome</keyword>
<dbReference type="InterPro" id="IPR029071">
    <property type="entry name" value="Ubiquitin-like_domsf"/>
</dbReference>
<evidence type="ECO:0000256" key="4">
    <source>
        <dbReference type="ARBA" id="ARBA00022763"/>
    </source>
</evidence>
<dbReference type="GO" id="GO:0043161">
    <property type="term" value="P:proteasome-mediated ubiquitin-dependent protein catabolic process"/>
    <property type="evidence" value="ECO:0000318"/>
    <property type="project" value="GO_Central"/>
</dbReference>
<reference evidence="13" key="1">
    <citation type="journal article" date="2002" name="Science">
        <title>The draft genome of Ciona intestinalis: insights into chordate and vertebrate origins.</title>
        <authorList>
            <person name="Dehal P."/>
            <person name="Satou Y."/>
            <person name="Campbell R.K."/>
            <person name="Chapman J."/>
            <person name="Degnan B."/>
            <person name="De Tomaso A."/>
            <person name="Davidson B."/>
            <person name="Di Gregorio A."/>
            <person name="Gelpke M."/>
            <person name="Goodstein D.M."/>
            <person name="Harafuji N."/>
            <person name="Hastings K.E."/>
            <person name="Ho I."/>
            <person name="Hotta K."/>
            <person name="Huang W."/>
            <person name="Kawashima T."/>
            <person name="Lemaire P."/>
            <person name="Martinez D."/>
            <person name="Meinertzhagen I.A."/>
            <person name="Necula S."/>
            <person name="Nonaka M."/>
            <person name="Putnam N."/>
            <person name="Rash S."/>
            <person name="Saiga H."/>
            <person name="Satake M."/>
            <person name="Terry A."/>
            <person name="Yamada L."/>
            <person name="Wang H.G."/>
            <person name="Awazu S."/>
            <person name="Azumi K."/>
            <person name="Boore J."/>
            <person name="Branno M."/>
            <person name="Chin-Bow S."/>
            <person name="DeSantis R."/>
            <person name="Doyle S."/>
            <person name="Francino P."/>
            <person name="Keys D.N."/>
            <person name="Haga S."/>
            <person name="Hayashi H."/>
            <person name="Hino K."/>
            <person name="Imai K.S."/>
            <person name="Inaba K."/>
            <person name="Kano S."/>
            <person name="Kobayashi K."/>
            <person name="Kobayashi M."/>
            <person name="Lee B.I."/>
            <person name="Makabe K.W."/>
            <person name="Manohar C."/>
            <person name="Matassi G."/>
            <person name="Medina M."/>
            <person name="Mochizuki Y."/>
            <person name="Mount S."/>
            <person name="Morishita T."/>
            <person name="Miura S."/>
            <person name="Nakayama A."/>
            <person name="Nishizaka S."/>
            <person name="Nomoto H."/>
            <person name="Ohta F."/>
            <person name="Oishi K."/>
            <person name="Rigoutsos I."/>
            <person name="Sano M."/>
            <person name="Sasaki A."/>
            <person name="Sasakura Y."/>
            <person name="Shoguchi E."/>
            <person name="Shin-i T."/>
            <person name="Spagnuolo A."/>
            <person name="Stainier D."/>
            <person name="Suzuki M.M."/>
            <person name="Tassy O."/>
            <person name="Takatori N."/>
            <person name="Tokuoka M."/>
            <person name="Yagi K."/>
            <person name="Yoshizaki F."/>
            <person name="Wada S."/>
            <person name="Zhang C."/>
            <person name="Hyatt P.D."/>
            <person name="Larimer F."/>
            <person name="Detter C."/>
            <person name="Doggett N."/>
            <person name="Glavina T."/>
            <person name="Hawkins T."/>
            <person name="Richardson P."/>
            <person name="Lucas S."/>
            <person name="Kohara Y."/>
            <person name="Levine M."/>
            <person name="Satoh N."/>
            <person name="Rokhsar D.S."/>
        </authorList>
    </citation>
    <scope>NUCLEOTIDE SEQUENCE [LARGE SCALE GENOMIC DNA]</scope>
</reference>
<dbReference type="GO" id="GO:0005654">
    <property type="term" value="C:nucleoplasm"/>
    <property type="evidence" value="ECO:0000318"/>
    <property type="project" value="GO_Central"/>
</dbReference>
<reference evidence="12" key="4">
    <citation type="submission" date="2025-09" db="UniProtKB">
        <authorList>
            <consortium name="Ensembl"/>
        </authorList>
    </citation>
    <scope>IDENTIFICATION</scope>
</reference>
<dbReference type="InterPro" id="IPR000626">
    <property type="entry name" value="Ubiquitin-like_dom"/>
</dbReference>
<reference evidence="12" key="3">
    <citation type="submission" date="2025-08" db="UniProtKB">
        <authorList>
            <consortium name="Ensembl"/>
        </authorList>
    </citation>
    <scope>IDENTIFICATION</scope>
</reference>
<feature type="compositionally biased region" description="Low complexity" evidence="9">
    <location>
        <begin position="91"/>
        <end position="129"/>
    </location>
</feature>
<dbReference type="AlphaFoldDB" id="F7B3P4"/>
<dbReference type="GO" id="GO:0003684">
    <property type="term" value="F:damaged DNA binding"/>
    <property type="evidence" value="ECO:0007669"/>
    <property type="project" value="UniProtKB-UniRule"/>
</dbReference>
<comment type="similarity">
    <text evidence="1 8">Belongs to the RAD23 family.</text>
</comment>
<proteinExistence type="inferred from homology"/>
<dbReference type="PANTHER" id="PTHR10621">
    <property type="entry name" value="UV EXCISION REPAIR PROTEIN RAD23"/>
    <property type="match status" value="1"/>
</dbReference>
<dbReference type="GO" id="GO:0031593">
    <property type="term" value="F:polyubiquitin modification-dependent protein binding"/>
    <property type="evidence" value="ECO:0000318"/>
    <property type="project" value="GO_Central"/>
</dbReference>
<dbReference type="SUPFAM" id="SSF54236">
    <property type="entry name" value="Ubiquitin-like"/>
    <property type="match status" value="1"/>
</dbReference>
<dbReference type="SMART" id="SM00165">
    <property type="entry name" value="UBA"/>
    <property type="match status" value="2"/>
</dbReference>
<accession>F7B3P4</accession>
<dbReference type="PRINTS" id="PR01839">
    <property type="entry name" value="RAD23PROTEIN"/>
</dbReference>
<sequence>MLITIKTLKQNIFKIEIDEEEPVKVLKEKIAKEKGNDNFPVAGQKLIYAGKILDDSKSLKEYKIEDGKFIVAMVTKPKSVSPPAPTPPEPTEAAVTTTTSTQEEQPTNQPAVASTTSSSPAEEQASSASPLNVTGEAYNELVTSIMAMGFERERVVAALNASFCNPDRAVEYLMSGTTNVGTAPPQQQPDTIPTENAPISDSNVFNDLMDNPEIQVMAQQIQQNPHLLQPYLQQIEQSNPSLFNMVSSHPEEFVSFLTTLRRGTSQTQPPPASAGAGGVSYVRVTAGEQQDIEQLKSLGFSESECVQAYMACDKNLDMAANFLLS</sequence>
<dbReference type="EMBL" id="EAAA01002572">
    <property type="status" value="NOT_ANNOTATED_CDS"/>
    <property type="molecule type" value="Genomic_DNA"/>
</dbReference>
<comment type="subcellular location">
    <subcellularLocation>
        <location evidence="8">Nucleus</location>
    </subcellularLocation>
    <subcellularLocation>
        <location evidence="8">Cytoplasm</location>
    </subcellularLocation>
</comment>
<comment type="function">
    <text evidence="8">Multiubiquitin chain receptor involved in modulation of proteasomal degradation. Involved in nucleotide excision repair.</text>
</comment>
<keyword evidence="6 8" id="KW-0234">DNA repair</keyword>